<evidence type="ECO:0000313" key="4">
    <source>
        <dbReference type="Proteomes" id="UP000006882"/>
    </source>
</evidence>
<keyword evidence="2" id="KW-1133">Transmembrane helix</keyword>
<name>A0A251PZC2_PRUPE</name>
<organism evidence="3 4">
    <name type="scientific">Prunus persica</name>
    <name type="common">Peach</name>
    <name type="synonym">Amygdalus persica</name>
    <dbReference type="NCBI Taxonomy" id="3760"/>
    <lineage>
        <taxon>Eukaryota</taxon>
        <taxon>Viridiplantae</taxon>
        <taxon>Streptophyta</taxon>
        <taxon>Embryophyta</taxon>
        <taxon>Tracheophyta</taxon>
        <taxon>Spermatophyta</taxon>
        <taxon>Magnoliopsida</taxon>
        <taxon>eudicotyledons</taxon>
        <taxon>Gunneridae</taxon>
        <taxon>Pentapetalae</taxon>
        <taxon>rosids</taxon>
        <taxon>fabids</taxon>
        <taxon>Rosales</taxon>
        <taxon>Rosaceae</taxon>
        <taxon>Amygdaloideae</taxon>
        <taxon>Amygdaleae</taxon>
        <taxon>Prunus</taxon>
    </lineage>
</organism>
<dbReference type="PANTHER" id="PTHR31170:SF17">
    <property type="match status" value="1"/>
</dbReference>
<proteinExistence type="predicted"/>
<dbReference type="InterPro" id="IPR004158">
    <property type="entry name" value="DUF247_pln"/>
</dbReference>
<dbReference type="Gramene" id="ONI16924">
    <property type="protein sequence ID" value="ONI16924"/>
    <property type="gene ID" value="PRUPE_3G130300"/>
</dbReference>
<dbReference type="Pfam" id="PF03140">
    <property type="entry name" value="DUF247"/>
    <property type="match status" value="1"/>
</dbReference>
<sequence length="475" mass="54780">MIVLTQTIKQLGFARVTWGILLEASHLEEVEEFPPSPAEAKAQLAPPARWLPGQPAQPTPCARPRRKRSKEDEGILGKYSCGKICSHNDQLASSIEAKLREKSSLKSRRCIFKIPNMWRKHNREAFIPNLVSIGPYHHGKNKLQAMEETKLWYLHCLLARQPTPDTNLKSSEQYYLDCYAEKFDNLSRDEFVEMMVVDGCFLIELFRKSSDPDLVQNNDPTVTPWLPWRVLKCLFDITWIPGMLTLPELALNFLQASIFEKEPKLNSVAKHLHLLDFVRNCMLRSCDQRDPKEFTWHLIPSVTELLQDGVKFECGKKDDMFNVTFENGVMKIPPITVLGESLFRNLVAYEQCDPNIISSNNPFSSYAFLVDNLINSSKDVNFLVEKKIMRCFMSLEEAASFARLNNNDCLTTFSYVDLFENVTKYHQDKWHTWGERLKRDYFGNPWSAVSLVAVVVILGLTFIQTLYSILSYKFK</sequence>
<accession>A0A251PZC2</accession>
<dbReference type="STRING" id="3760.A0A251PZC2"/>
<dbReference type="EMBL" id="CM007653">
    <property type="protein sequence ID" value="ONI16924.1"/>
    <property type="molecule type" value="Genomic_DNA"/>
</dbReference>
<evidence type="ECO:0000313" key="3">
    <source>
        <dbReference type="EMBL" id="ONI16924.1"/>
    </source>
</evidence>
<dbReference type="Proteomes" id="UP000006882">
    <property type="component" value="Chromosome G3"/>
</dbReference>
<feature type="region of interest" description="Disordered" evidence="1">
    <location>
        <begin position="33"/>
        <end position="72"/>
    </location>
</feature>
<protein>
    <submittedName>
        <fullName evidence="3">Uncharacterized protein</fullName>
    </submittedName>
</protein>
<gene>
    <name evidence="3" type="ORF">PRUPE_3G130300</name>
</gene>
<keyword evidence="2" id="KW-0472">Membrane</keyword>
<dbReference type="AlphaFoldDB" id="A0A251PZC2"/>
<keyword evidence="4" id="KW-1185">Reference proteome</keyword>
<evidence type="ECO:0000256" key="1">
    <source>
        <dbReference type="SAM" id="MobiDB-lite"/>
    </source>
</evidence>
<keyword evidence="2" id="KW-0812">Transmembrane</keyword>
<dbReference type="PANTHER" id="PTHR31170">
    <property type="entry name" value="BNAC04G53230D PROTEIN"/>
    <property type="match status" value="1"/>
</dbReference>
<feature type="transmembrane region" description="Helical" evidence="2">
    <location>
        <begin position="446"/>
        <end position="470"/>
    </location>
</feature>
<reference evidence="3 4" key="1">
    <citation type="journal article" date="2013" name="Nat. Genet.">
        <title>The high-quality draft genome of peach (Prunus persica) identifies unique patterns of genetic diversity, domestication and genome evolution.</title>
        <authorList>
            <consortium name="International Peach Genome Initiative"/>
            <person name="Verde I."/>
            <person name="Abbott A.G."/>
            <person name="Scalabrin S."/>
            <person name="Jung S."/>
            <person name="Shu S."/>
            <person name="Marroni F."/>
            <person name="Zhebentyayeva T."/>
            <person name="Dettori M.T."/>
            <person name="Grimwood J."/>
            <person name="Cattonaro F."/>
            <person name="Zuccolo A."/>
            <person name="Rossini L."/>
            <person name="Jenkins J."/>
            <person name="Vendramin E."/>
            <person name="Meisel L.A."/>
            <person name="Decroocq V."/>
            <person name="Sosinski B."/>
            <person name="Prochnik S."/>
            <person name="Mitros T."/>
            <person name="Policriti A."/>
            <person name="Cipriani G."/>
            <person name="Dondini L."/>
            <person name="Ficklin S."/>
            <person name="Goodstein D.M."/>
            <person name="Xuan P."/>
            <person name="Del Fabbro C."/>
            <person name="Aramini V."/>
            <person name="Copetti D."/>
            <person name="Gonzalez S."/>
            <person name="Horner D.S."/>
            <person name="Falchi R."/>
            <person name="Lucas S."/>
            <person name="Mica E."/>
            <person name="Maldonado J."/>
            <person name="Lazzari B."/>
            <person name="Bielenberg D."/>
            <person name="Pirona R."/>
            <person name="Miculan M."/>
            <person name="Barakat A."/>
            <person name="Testolin R."/>
            <person name="Stella A."/>
            <person name="Tartarini S."/>
            <person name="Tonutti P."/>
            <person name="Arus P."/>
            <person name="Orellana A."/>
            <person name="Wells C."/>
            <person name="Main D."/>
            <person name="Vizzotto G."/>
            <person name="Silva H."/>
            <person name="Salamini F."/>
            <person name="Schmutz J."/>
            <person name="Morgante M."/>
            <person name="Rokhsar D.S."/>
        </authorList>
    </citation>
    <scope>NUCLEOTIDE SEQUENCE [LARGE SCALE GENOMIC DNA]</scope>
    <source>
        <strain evidence="4">cv. Nemared</strain>
    </source>
</reference>
<evidence type="ECO:0000256" key="2">
    <source>
        <dbReference type="SAM" id="Phobius"/>
    </source>
</evidence>